<sequence>MPALFFPPRQSKSISPFHPDKQTSLPVARCGGILYHYERVDFTKIAHMTDYHYPSQALPFVR</sequence>
<reference evidence="2 3" key="1">
    <citation type="journal article" date="2002" name="Proc. Natl. Acad. Sci. U.S.A.">
        <title>The complete genome sequence of Chlorobium tepidum TLS, a photosynthetic, anaerobic, green-sulfur bacterium.</title>
        <authorList>
            <person name="Eisen J.A."/>
            <person name="Nelson K.E."/>
            <person name="Paulsen I.T."/>
            <person name="Heidelberg J.F."/>
            <person name="Wu M."/>
            <person name="Dodson R.J."/>
            <person name="Deboy R."/>
            <person name="Gwinn M.L."/>
            <person name="Nelson W.C."/>
            <person name="Haft D.H."/>
            <person name="Hickey E.K."/>
            <person name="Peterson J.D."/>
            <person name="Durkin A.S."/>
            <person name="Kolonay J.L."/>
            <person name="Yang F."/>
            <person name="Holt I."/>
            <person name="Umayam L.A."/>
            <person name="Mason T."/>
            <person name="Brenner M."/>
            <person name="Shea T.P."/>
            <person name="Parksey D."/>
            <person name="Nierman W.C."/>
            <person name="Feldblyum T.V."/>
            <person name="Hansen C.L."/>
            <person name="Craven M.B."/>
            <person name="Radune D."/>
            <person name="Vamathevan J."/>
            <person name="Khouri H."/>
            <person name="White O."/>
            <person name="Gruber T.M."/>
            <person name="Ketchum K.A."/>
            <person name="Venter J.C."/>
            <person name="Tettelin H."/>
            <person name="Bryant D.A."/>
            <person name="Fraser C.M."/>
        </authorList>
    </citation>
    <scope>NUCLEOTIDE SEQUENCE [LARGE SCALE GENOMIC DNA]</scope>
    <source>
        <strain evidence="3">ATCC 49652 / DSM 12025 / NBRC 103806 / TLS</strain>
    </source>
</reference>
<dbReference type="EnsemblBacteria" id="AAM73041">
    <property type="protein sequence ID" value="AAM73041"/>
    <property type="gene ID" value="CT1820"/>
</dbReference>
<accession>Q8KBG7</accession>
<dbReference type="Proteomes" id="UP000001007">
    <property type="component" value="Chromosome"/>
</dbReference>
<dbReference type="HOGENOM" id="CLU_2895845_0_0_10"/>
<evidence type="ECO:0000313" key="2">
    <source>
        <dbReference type="EMBL" id="AAM73041.1"/>
    </source>
</evidence>
<dbReference type="STRING" id="194439.CT1820"/>
<name>Q8KBG7_CHLTE</name>
<dbReference type="AlphaFoldDB" id="Q8KBG7"/>
<proteinExistence type="predicted"/>
<dbReference type="KEGG" id="cte:CT1820"/>
<protein>
    <submittedName>
        <fullName evidence="2">Uncharacterized protein</fullName>
    </submittedName>
</protein>
<gene>
    <name evidence="2" type="ordered locus">CT1820</name>
</gene>
<dbReference type="EMBL" id="AE006470">
    <property type="protein sequence ID" value="AAM73041.1"/>
    <property type="molecule type" value="Genomic_DNA"/>
</dbReference>
<evidence type="ECO:0000256" key="1">
    <source>
        <dbReference type="SAM" id="MobiDB-lite"/>
    </source>
</evidence>
<organism evidence="2 3">
    <name type="scientific">Chlorobaculum tepidum (strain ATCC 49652 / DSM 12025 / NBRC 103806 / TLS)</name>
    <name type="common">Chlorobium tepidum</name>
    <dbReference type="NCBI Taxonomy" id="194439"/>
    <lineage>
        <taxon>Bacteria</taxon>
        <taxon>Pseudomonadati</taxon>
        <taxon>Chlorobiota</taxon>
        <taxon>Chlorobiia</taxon>
        <taxon>Chlorobiales</taxon>
        <taxon>Chlorobiaceae</taxon>
        <taxon>Chlorobaculum</taxon>
    </lineage>
</organism>
<keyword evidence="3" id="KW-1185">Reference proteome</keyword>
<evidence type="ECO:0000313" key="3">
    <source>
        <dbReference type="Proteomes" id="UP000001007"/>
    </source>
</evidence>
<feature type="region of interest" description="Disordered" evidence="1">
    <location>
        <begin position="1"/>
        <end position="20"/>
    </location>
</feature>